<reference evidence="2 3" key="1">
    <citation type="submission" date="2024-02" db="EMBL/GenBank/DDBJ databases">
        <authorList>
            <person name="Daric V."/>
            <person name="Darras S."/>
        </authorList>
    </citation>
    <scope>NUCLEOTIDE SEQUENCE [LARGE SCALE GENOMIC DNA]</scope>
</reference>
<evidence type="ECO:0000256" key="1">
    <source>
        <dbReference type="SAM" id="MobiDB-lite"/>
    </source>
</evidence>
<name>A0ABP0H0G9_CLALP</name>
<keyword evidence="3" id="KW-1185">Reference proteome</keyword>
<gene>
    <name evidence="2" type="ORF">CVLEPA_LOCUS30333</name>
</gene>
<dbReference type="Proteomes" id="UP001642483">
    <property type="component" value="Unassembled WGS sequence"/>
</dbReference>
<evidence type="ECO:0000313" key="2">
    <source>
        <dbReference type="EMBL" id="CAK8697048.1"/>
    </source>
</evidence>
<accession>A0ABP0H0G9</accession>
<evidence type="ECO:0008006" key="4">
    <source>
        <dbReference type="Google" id="ProtNLM"/>
    </source>
</evidence>
<comment type="caution">
    <text evidence="2">The sequence shown here is derived from an EMBL/GenBank/DDBJ whole genome shotgun (WGS) entry which is preliminary data.</text>
</comment>
<feature type="region of interest" description="Disordered" evidence="1">
    <location>
        <begin position="99"/>
        <end position="124"/>
    </location>
</feature>
<proteinExistence type="predicted"/>
<organism evidence="2 3">
    <name type="scientific">Clavelina lepadiformis</name>
    <name type="common">Light-bulb sea squirt</name>
    <name type="synonym">Ascidia lepadiformis</name>
    <dbReference type="NCBI Taxonomy" id="159417"/>
    <lineage>
        <taxon>Eukaryota</taxon>
        <taxon>Metazoa</taxon>
        <taxon>Chordata</taxon>
        <taxon>Tunicata</taxon>
        <taxon>Ascidiacea</taxon>
        <taxon>Aplousobranchia</taxon>
        <taxon>Clavelinidae</taxon>
        <taxon>Clavelina</taxon>
    </lineage>
</organism>
<dbReference type="EMBL" id="CAWYQH010000163">
    <property type="protein sequence ID" value="CAK8697048.1"/>
    <property type="molecule type" value="Genomic_DNA"/>
</dbReference>
<sequence length="394" mass="43492">MKQSNAVLVDLNKCADLSLKMAQAHVSLLEATFAVKGFVLEEDPCVEAIEVSDGNPTTSANLDPKLPVEKINFDDEKTYIIKNGSIKPRLLLDENVDSQQDIPKSPMTPGLEWKQRSSIPPTPVLPETLKMESQAYFSTMTPQTPELGVFKKVTLPKKAATELLFPDLKSPTTPVFLEDANNCVEQRTKLETIKQSKAFDSSFDDDQFVLHSNLHLLNQQETDVPEPSDTTVNLLNTEKVSHKLHHQVSTPDTPGLDHNGLLNPAFAKMSTRYFGKPTGGEGGIDNELQSPVLPEFLTTKACNIGPQRVQSPAVNRKAYQALPASIKRLVSYEEAAQALQKIHQLDKKFDNTMTYTEIEKAVGLGEKTKCCVLLLTTLNALHKIPGTNKYEVAA</sequence>
<protein>
    <recommendedName>
        <fullName evidence="4">Spindle and kinetochore-associated protein 3</fullName>
    </recommendedName>
</protein>
<evidence type="ECO:0000313" key="3">
    <source>
        <dbReference type="Proteomes" id="UP001642483"/>
    </source>
</evidence>